<dbReference type="InterPro" id="IPR055348">
    <property type="entry name" value="DctQ"/>
</dbReference>
<keyword evidence="12" id="KW-1185">Reference proteome</keyword>
<keyword evidence="7 9" id="KW-0472">Membrane</keyword>
<dbReference type="AlphaFoldDB" id="A0A1H7RVA7"/>
<keyword evidence="5 9" id="KW-0812">Transmembrane</keyword>
<comment type="subunit">
    <text evidence="9">The complex comprises the extracytoplasmic solute receptor protein and the two transmembrane proteins.</text>
</comment>
<keyword evidence="3" id="KW-1003">Cell membrane</keyword>
<comment type="similarity">
    <text evidence="8 9">Belongs to the TRAP transporter small permease family.</text>
</comment>
<evidence type="ECO:0000256" key="3">
    <source>
        <dbReference type="ARBA" id="ARBA00022475"/>
    </source>
</evidence>
<dbReference type="Proteomes" id="UP000198807">
    <property type="component" value="Unassembled WGS sequence"/>
</dbReference>
<dbReference type="RefSeq" id="WP_089713784.1">
    <property type="nucleotide sequence ID" value="NZ_FOBC01000013.1"/>
</dbReference>
<evidence type="ECO:0000256" key="6">
    <source>
        <dbReference type="ARBA" id="ARBA00022989"/>
    </source>
</evidence>
<keyword evidence="2 9" id="KW-0813">Transport</keyword>
<comment type="function">
    <text evidence="9">Part of the tripartite ATP-independent periplasmic (TRAP) transport system.</text>
</comment>
<feature type="domain" description="Tripartite ATP-independent periplasmic transporters DctQ component" evidence="10">
    <location>
        <begin position="32"/>
        <end position="164"/>
    </location>
</feature>
<dbReference type="GO" id="GO:0022857">
    <property type="term" value="F:transmembrane transporter activity"/>
    <property type="evidence" value="ECO:0007669"/>
    <property type="project" value="UniProtKB-UniRule"/>
</dbReference>
<dbReference type="STRING" id="650850.SAMN04488129_11347"/>
<accession>A0A1H7RVA7</accession>
<feature type="transmembrane region" description="Helical" evidence="9">
    <location>
        <begin position="25"/>
        <end position="45"/>
    </location>
</feature>
<evidence type="ECO:0000256" key="5">
    <source>
        <dbReference type="ARBA" id="ARBA00022692"/>
    </source>
</evidence>
<dbReference type="PANTHER" id="PTHR35011:SF4">
    <property type="entry name" value="SLL1102 PROTEIN"/>
    <property type="match status" value="1"/>
</dbReference>
<keyword evidence="6 9" id="KW-1133">Transmembrane helix</keyword>
<proteinExistence type="inferred from homology"/>
<dbReference type="OrthoDB" id="9795655at2"/>
<feature type="transmembrane region" description="Helical" evidence="9">
    <location>
        <begin position="94"/>
        <end position="114"/>
    </location>
</feature>
<dbReference type="GO" id="GO:0005886">
    <property type="term" value="C:plasma membrane"/>
    <property type="evidence" value="ECO:0007669"/>
    <property type="project" value="UniProtKB-SubCell"/>
</dbReference>
<organism evidence="11 12">
    <name type="scientific">Halomonas daqiaonensis</name>
    <dbReference type="NCBI Taxonomy" id="650850"/>
    <lineage>
        <taxon>Bacteria</taxon>
        <taxon>Pseudomonadati</taxon>
        <taxon>Pseudomonadota</taxon>
        <taxon>Gammaproteobacteria</taxon>
        <taxon>Oceanospirillales</taxon>
        <taxon>Halomonadaceae</taxon>
        <taxon>Halomonas</taxon>
    </lineage>
</organism>
<evidence type="ECO:0000256" key="2">
    <source>
        <dbReference type="ARBA" id="ARBA00022448"/>
    </source>
</evidence>
<gene>
    <name evidence="11" type="ORF">SAMN04488129_11347</name>
</gene>
<dbReference type="Pfam" id="PF04290">
    <property type="entry name" value="DctQ"/>
    <property type="match status" value="1"/>
</dbReference>
<reference evidence="12" key="1">
    <citation type="submission" date="2016-10" db="EMBL/GenBank/DDBJ databases">
        <authorList>
            <person name="Varghese N."/>
            <person name="Submissions S."/>
        </authorList>
    </citation>
    <scope>NUCLEOTIDE SEQUENCE [LARGE SCALE GENOMIC DNA]</scope>
    <source>
        <strain evidence="12">CGMCC 1.9150</strain>
    </source>
</reference>
<evidence type="ECO:0000256" key="9">
    <source>
        <dbReference type="RuleBase" id="RU369079"/>
    </source>
</evidence>
<evidence type="ECO:0000313" key="12">
    <source>
        <dbReference type="Proteomes" id="UP000198807"/>
    </source>
</evidence>
<evidence type="ECO:0000256" key="7">
    <source>
        <dbReference type="ARBA" id="ARBA00023136"/>
    </source>
</evidence>
<feature type="transmembrane region" description="Helical" evidence="9">
    <location>
        <begin position="57"/>
        <end position="73"/>
    </location>
</feature>
<evidence type="ECO:0000259" key="10">
    <source>
        <dbReference type="Pfam" id="PF04290"/>
    </source>
</evidence>
<sequence length="187" mass="21027">MAQSHELPGFIAWLDHASEWLGRSLSWLVLAMMLIQFLIVVLRYALSFNSIPMQESVMYMHATVFMLAAAWTLKHDGHVRVDIFYRVMTPKRKALVDLCGTLFLLLPVMIFVILSSTGYVSNSWRILEGSPDSGGIPGVFLLKTLIPLFAGLMVLQALVEASRHLLVLTGRLAPPENDDDHHVEERL</sequence>
<evidence type="ECO:0000313" key="11">
    <source>
        <dbReference type="EMBL" id="SEL63968.1"/>
    </source>
</evidence>
<feature type="transmembrane region" description="Helical" evidence="9">
    <location>
        <begin position="134"/>
        <end position="155"/>
    </location>
</feature>
<evidence type="ECO:0000256" key="1">
    <source>
        <dbReference type="ARBA" id="ARBA00004429"/>
    </source>
</evidence>
<protein>
    <recommendedName>
        <fullName evidence="9">TRAP transporter small permease protein</fullName>
    </recommendedName>
</protein>
<dbReference type="PANTHER" id="PTHR35011">
    <property type="entry name" value="2,3-DIKETO-L-GULONATE TRAP TRANSPORTER SMALL PERMEASE PROTEIN YIAM"/>
    <property type="match status" value="1"/>
</dbReference>
<evidence type="ECO:0000256" key="4">
    <source>
        <dbReference type="ARBA" id="ARBA00022519"/>
    </source>
</evidence>
<dbReference type="EMBL" id="FOBC01000013">
    <property type="protein sequence ID" value="SEL63968.1"/>
    <property type="molecule type" value="Genomic_DNA"/>
</dbReference>
<evidence type="ECO:0000256" key="8">
    <source>
        <dbReference type="ARBA" id="ARBA00038436"/>
    </source>
</evidence>
<comment type="subcellular location">
    <subcellularLocation>
        <location evidence="1 9">Cell inner membrane</location>
        <topology evidence="1 9">Multi-pass membrane protein</topology>
    </subcellularLocation>
</comment>
<keyword evidence="4 9" id="KW-0997">Cell inner membrane</keyword>
<dbReference type="InterPro" id="IPR007387">
    <property type="entry name" value="TRAP_DctQ"/>
</dbReference>
<name>A0A1H7RVA7_9GAMM</name>